<reference evidence="3 4" key="1">
    <citation type="submission" date="2016-10" db="EMBL/GenBank/DDBJ databases">
        <title>The genome of Paramicrosporidium saccamoebae is the missing link in understanding Cryptomycota and Microsporidia evolution.</title>
        <authorList>
            <person name="Quandt C.A."/>
            <person name="Beaudet D."/>
            <person name="Corsaro D."/>
            <person name="Michel R."/>
            <person name="Corradi N."/>
            <person name="James T."/>
        </authorList>
    </citation>
    <scope>NUCLEOTIDE SEQUENCE [LARGE SCALE GENOMIC DNA]</scope>
    <source>
        <strain evidence="3 4">KSL3</strain>
    </source>
</reference>
<keyword evidence="1" id="KW-1133">Transmembrane helix</keyword>
<feature type="domain" description="Fungal lipase-type" evidence="2">
    <location>
        <begin position="11"/>
        <end position="152"/>
    </location>
</feature>
<accession>A0A2H9TJX7</accession>
<dbReference type="EMBL" id="MTSL01000150">
    <property type="protein sequence ID" value="PJF17950.1"/>
    <property type="molecule type" value="Genomic_DNA"/>
</dbReference>
<evidence type="ECO:0000256" key="1">
    <source>
        <dbReference type="SAM" id="Phobius"/>
    </source>
</evidence>
<keyword evidence="1" id="KW-0472">Membrane</keyword>
<evidence type="ECO:0000313" key="4">
    <source>
        <dbReference type="Proteomes" id="UP000240830"/>
    </source>
</evidence>
<dbReference type="Pfam" id="PF01764">
    <property type="entry name" value="Lipase_3"/>
    <property type="match status" value="1"/>
</dbReference>
<gene>
    <name evidence="3" type="ORF">PSACC_02244</name>
</gene>
<organism evidence="3 4">
    <name type="scientific">Paramicrosporidium saccamoebae</name>
    <dbReference type="NCBI Taxonomy" id="1246581"/>
    <lineage>
        <taxon>Eukaryota</taxon>
        <taxon>Fungi</taxon>
        <taxon>Fungi incertae sedis</taxon>
        <taxon>Cryptomycota</taxon>
        <taxon>Cryptomycota incertae sedis</taxon>
        <taxon>Paramicrosporidium</taxon>
    </lineage>
</organism>
<dbReference type="CDD" id="cd00519">
    <property type="entry name" value="Lipase_3"/>
    <property type="match status" value="1"/>
</dbReference>
<dbReference type="PANTHER" id="PTHR45856">
    <property type="entry name" value="ALPHA/BETA-HYDROLASES SUPERFAMILY PROTEIN"/>
    <property type="match status" value="1"/>
</dbReference>
<feature type="transmembrane region" description="Helical" evidence="1">
    <location>
        <begin position="20"/>
        <end position="37"/>
    </location>
</feature>
<evidence type="ECO:0000259" key="2">
    <source>
        <dbReference type="Pfam" id="PF01764"/>
    </source>
</evidence>
<dbReference type="GO" id="GO:0006629">
    <property type="term" value="P:lipid metabolic process"/>
    <property type="evidence" value="ECO:0007669"/>
    <property type="project" value="InterPro"/>
</dbReference>
<keyword evidence="4" id="KW-1185">Reference proteome</keyword>
<dbReference type="InterPro" id="IPR029058">
    <property type="entry name" value="AB_hydrolase_fold"/>
</dbReference>
<dbReference type="Proteomes" id="UP000240830">
    <property type="component" value="Unassembled WGS sequence"/>
</dbReference>
<dbReference type="InterPro" id="IPR051218">
    <property type="entry name" value="Sec_MonoDiacylglyc_Lipase"/>
</dbReference>
<dbReference type="AlphaFoldDB" id="A0A2H9TJX7"/>
<evidence type="ECO:0000313" key="3">
    <source>
        <dbReference type="EMBL" id="PJF17950.1"/>
    </source>
</evidence>
<proteinExistence type="predicted"/>
<sequence length="216" mass="24215">MGVNLKRREIYISFRGSYTLINWLYNLYAVMTVIPWRRSCFGLRQPKVHEGFLLAYESVSEEVIMHVTSLLGEHPDFVVHVVGHSLGGALATICAMELNESLSFAKKVKLSSYGAPRVGNDDFARLVEKHFPDPLDRLRVTNGNDIVPHVPPYFLEYHQSAQEIFIPPGSKKTSSAYACDPSSGEDPRCAAAHLGYSVDDHCYFPWGLNFCSPCET</sequence>
<dbReference type="Gene3D" id="3.40.50.1820">
    <property type="entry name" value="alpha/beta hydrolase"/>
    <property type="match status" value="1"/>
</dbReference>
<protein>
    <submittedName>
        <fullName evidence="3">Alpha beta-hydrolase</fullName>
    </submittedName>
</protein>
<dbReference type="InterPro" id="IPR002921">
    <property type="entry name" value="Fungal_lipase-type"/>
</dbReference>
<keyword evidence="3" id="KW-0378">Hydrolase</keyword>
<dbReference type="SUPFAM" id="SSF53474">
    <property type="entry name" value="alpha/beta-Hydrolases"/>
    <property type="match status" value="1"/>
</dbReference>
<dbReference type="GO" id="GO:0016787">
    <property type="term" value="F:hydrolase activity"/>
    <property type="evidence" value="ECO:0007669"/>
    <property type="project" value="UniProtKB-KW"/>
</dbReference>
<comment type="caution">
    <text evidence="3">The sequence shown here is derived from an EMBL/GenBank/DDBJ whole genome shotgun (WGS) entry which is preliminary data.</text>
</comment>
<dbReference type="PANTHER" id="PTHR45856:SF11">
    <property type="entry name" value="FUNGAL LIPASE-LIKE DOMAIN-CONTAINING PROTEIN"/>
    <property type="match status" value="1"/>
</dbReference>
<keyword evidence="1" id="KW-0812">Transmembrane</keyword>
<name>A0A2H9TJX7_9FUNG</name>
<dbReference type="OrthoDB" id="426718at2759"/>
<dbReference type="STRING" id="1246581.A0A2H9TJX7"/>